<comment type="caution">
    <text evidence="1">The sequence shown here is derived from an EMBL/GenBank/DDBJ whole genome shotgun (WGS) entry which is preliminary data.</text>
</comment>
<reference evidence="1 2" key="1">
    <citation type="submission" date="2016-11" db="EMBL/GenBank/DDBJ databases">
        <title>The macronuclear genome of Stentor coeruleus: a giant cell with tiny introns.</title>
        <authorList>
            <person name="Slabodnick M."/>
            <person name="Ruby J.G."/>
            <person name="Reiff S.B."/>
            <person name="Swart E.C."/>
            <person name="Gosai S."/>
            <person name="Prabakaran S."/>
            <person name="Witkowska E."/>
            <person name="Larue G.E."/>
            <person name="Fisher S."/>
            <person name="Freeman R.M."/>
            <person name="Gunawardena J."/>
            <person name="Chu W."/>
            <person name="Stover N.A."/>
            <person name="Gregory B.D."/>
            <person name="Nowacki M."/>
            <person name="Derisi J."/>
            <person name="Roy S.W."/>
            <person name="Marshall W.F."/>
            <person name="Sood P."/>
        </authorList>
    </citation>
    <scope>NUCLEOTIDE SEQUENCE [LARGE SCALE GENOMIC DNA]</scope>
    <source>
        <strain evidence="1">WM001</strain>
    </source>
</reference>
<evidence type="ECO:0000313" key="2">
    <source>
        <dbReference type="Proteomes" id="UP000187209"/>
    </source>
</evidence>
<name>A0A1R2C9I0_9CILI</name>
<dbReference type="Proteomes" id="UP000187209">
    <property type="component" value="Unassembled WGS sequence"/>
</dbReference>
<gene>
    <name evidence="1" type="ORF">SteCoe_13008</name>
</gene>
<accession>A0A1R2C9I0</accession>
<sequence>MTESMPLFLATLQALILSQIFNEKLHLGVTNTVHVDCKKKSKSDIVDLTSYRKFDKELVHSEQNEIKMVAETLYYKSQKIPSKRMSENLPAEKIKKSKRETVRVMNEDFPVYKTMQFIDEVQMAPVFSREETMPQLMKNCLVPKESKFYVEVEIRVNKIAKIMANNECISLQKYILPKA</sequence>
<evidence type="ECO:0000313" key="1">
    <source>
        <dbReference type="EMBL" id="OMJ85656.1"/>
    </source>
</evidence>
<proteinExistence type="predicted"/>
<protein>
    <submittedName>
        <fullName evidence="1">Uncharacterized protein</fullName>
    </submittedName>
</protein>
<dbReference type="AlphaFoldDB" id="A0A1R2C9I0"/>
<keyword evidence="2" id="KW-1185">Reference proteome</keyword>
<organism evidence="1 2">
    <name type="scientific">Stentor coeruleus</name>
    <dbReference type="NCBI Taxonomy" id="5963"/>
    <lineage>
        <taxon>Eukaryota</taxon>
        <taxon>Sar</taxon>
        <taxon>Alveolata</taxon>
        <taxon>Ciliophora</taxon>
        <taxon>Postciliodesmatophora</taxon>
        <taxon>Heterotrichea</taxon>
        <taxon>Heterotrichida</taxon>
        <taxon>Stentoridae</taxon>
        <taxon>Stentor</taxon>
    </lineage>
</organism>
<dbReference type="EMBL" id="MPUH01000230">
    <property type="protein sequence ID" value="OMJ85656.1"/>
    <property type="molecule type" value="Genomic_DNA"/>
</dbReference>